<gene>
    <name evidence="9" type="ORF">NBR_LOCUS8082</name>
</gene>
<comment type="subcellular location">
    <subcellularLocation>
        <location evidence="1">Membrane</location>
        <topology evidence="1">Multi-pass membrane protein</topology>
    </subcellularLocation>
</comment>
<keyword evidence="5 7" id="KW-0472">Membrane</keyword>
<keyword evidence="10" id="KW-1185">Reference proteome</keyword>
<evidence type="ECO:0000256" key="4">
    <source>
        <dbReference type="ARBA" id="ARBA00022989"/>
    </source>
</evidence>
<feature type="chain" id="PRO_5043125015" evidence="8">
    <location>
        <begin position="18"/>
        <end position="813"/>
    </location>
</feature>
<dbReference type="Pfam" id="PF05478">
    <property type="entry name" value="Prominin"/>
    <property type="match status" value="1"/>
</dbReference>
<dbReference type="InterPro" id="IPR008795">
    <property type="entry name" value="Prominin"/>
</dbReference>
<evidence type="ECO:0000256" key="1">
    <source>
        <dbReference type="ARBA" id="ARBA00004141"/>
    </source>
</evidence>
<dbReference type="WBParaSite" id="NBR_0000808101-mRNA-1">
    <property type="protein sequence ID" value="NBR_0000808101-mRNA-1"/>
    <property type="gene ID" value="NBR_0000808101"/>
</dbReference>
<dbReference type="Proteomes" id="UP000271162">
    <property type="component" value="Unassembled WGS sequence"/>
</dbReference>
<keyword evidence="6" id="KW-0325">Glycoprotein</keyword>
<keyword evidence="3 7" id="KW-0812">Transmembrane</keyword>
<dbReference type="AlphaFoldDB" id="A0A0N4XYD3"/>
<evidence type="ECO:0000313" key="10">
    <source>
        <dbReference type="Proteomes" id="UP000271162"/>
    </source>
</evidence>
<evidence type="ECO:0000256" key="6">
    <source>
        <dbReference type="ARBA" id="ARBA00023180"/>
    </source>
</evidence>
<feature type="signal peptide" evidence="8">
    <location>
        <begin position="1"/>
        <end position="17"/>
    </location>
</feature>
<feature type="transmembrane region" description="Helical" evidence="7">
    <location>
        <begin position="415"/>
        <end position="439"/>
    </location>
</feature>
<protein>
    <submittedName>
        <fullName evidence="11">Prominin-like protein</fullName>
    </submittedName>
</protein>
<dbReference type="GO" id="GO:0016020">
    <property type="term" value="C:membrane"/>
    <property type="evidence" value="ECO:0007669"/>
    <property type="project" value="UniProtKB-SubCell"/>
</dbReference>
<evidence type="ECO:0000256" key="8">
    <source>
        <dbReference type="SAM" id="SignalP"/>
    </source>
</evidence>
<evidence type="ECO:0000256" key="7">
    <source>
        <dbReference type="SAM" id="Phobius"/>
    </source>
</evidence>
<evidence type="ECO:0000313" key="9">
    <source>
        <dbReference type="EMBL" id="VDL71671.1"/>
    </source>
</evidence>
<dbReference type="OMA" id="MFIANKF"/>
<evidence type="ECO:0000256" key="5">
    <source>
        <dbReference type="ARBA" id="ARBA00023136"/>
    </source>
</evidence>
<dbReference type="EMBL" id="UYSL01019961">
    <property type="protein sequence ID" value="VDL71671.1"/>
    <property type="molecule type" value="Genomic_DNA"/>
</dbReference>
<organism evidence="11">
    <name type="scientific">Nippostrongylus brasiliensis</name>
    <name type="common">Rat hookworm</name>
    <dbReference type="NCBI Taxonomy" id="27835"/>
    <lineage>
        <taxon>Eukaryota</taxon>
        <taxon>Metazoa</taxon>
        <taxon>Ecdysozoa</taxon>
        <taxon>Nematoda</taxon>
        <taxon>Chromadorea</taxon>
        <taxon>Rhabditida</taxon>
        <taxon>Rhabditina</taxon>
        <taxon>Rhabditomorpha</taxon>
        <taxon>Strongyloidea</taxon>
        <taxon>Heligmosomidae</taxon>
        <taxon>Nippostrongylus</taxon>
    </lineage>
</organism>
<dbReference type="PANTHER" id="PTHR22730">
    <property type="entry name" value="PROMININ PROM PROTEIN"/>
    <property type="match status" value="1"/>
</dbReference>
<keyword evidence="4 7" id="KW-1133">Transmembrane helix</keyword>
<evidence type="ECO:0000256" key="3">
    <source>
        <dbReference type="ARBA" id="ARBA00022692"/>
    </source>
</evidence>
<sequence>MVRLLFLGLVVVSCSSAMEFTPYRPSEQYKCGAFLQNRIDDQTLDYYYSFIDSFLSLLSNPFPHEELLNRQALMGDVNEVRQSIETNYADVGDVIYGLRVKFVKIVYYVRSTCGQGGLLVRATDFKIHLRWSITYVSYTYAYFRCCVCCCASSSRKENTDSRYDGCKRNLLNAIMALLVLLDVFAAATLLITSQYANYGLEELPNRLNYCIDDLNLYKRDTDARIRKLLIDDYQMLNRARDIHEYVKDVRQSIRGIMDDHTALEVEYRRLEQTLGEELRLCLQNEVESMKTLCNRASKALESMAPPPLGDDFKNLVSTAVDDKLRQVIDANIPQLLGNTVQQFSMIEGSLQVEIDKKLHSSQAILKQIADDLFVVAETISTRIRQINFDSLYDVVAHASDPKDSIAVKIMHYSRIFSLVITSVFMLIAFSFLLGLFYGICGRRPTFYNDDCCVRSTGGRFYSCGIWLTIFTFTILSVLTAALFFVSGNSSDLVCRTLRDPLSRPDIVSLGQRYLDMLRTKQQSDDDLLSMLREHSLMDLIRACQRNETLYEIFQLDKKYQLKRLKLSEKEAYDKLERFLNVTLSDLPSIGPINNIISNENFELLKKLTDLNVFNVSSGINQFALSQINSSISSLDVLDKSTAFENRIDSRGGRPKAVTSMLEQMQEIDMRIARPLRLRLQALYKNITRINKSFEEIQVPVESLLSKLQHAQALLADDLHGSIAKAARQQLDEIFTNINQYIDHVKFEMQHDVSSCAPIRSIISSSTAAVCDHTIDPMSGAWMSMLISLLCLVPMIVFATSLVNLYDKMHSYPK</sequence>
<keyword evidence="8" id="KW-0732">Signal</keyword>
<dbReference type="STRING" id="27835.A0A0N4XYD3"/>
<comment type="similarity">
    <text evidence="2">Belongs to the prominin family.</text>
</comment>
<feature type="transmembrane region" description="Helical" evidence="7">
    <location>
        <begin position="785"/>
        <end position="805"/>
    </location>
</feature>
<name>A0A0N4XYD3_NIPBR</name>
<evidence type="ECO:0000313" key="11">
    <source>
        <dbReference type="WBParaSite" id="NBR_0000808101-mRNA-1"/>
    </source>
</evidence>
<feature type="transmembrane region" description="Helical" evidence="7">
    <location>
        <begin position="459"/>
        <end position="485"/>
    </location>
</feature>
<dbReference type="PANTHER" id="PTHR22730:SF1">
    <property type="entry name" value="PROMININ-LIKE PROTEIN"/>
    <property type="match status" value="1"/>
</dbReference>
<accession>A0A0N4XYD3</accession>
<reference evidence="11" key="1">
    <citation type="submission" date="2017-02" db="UniProtKB">
        <authorList>
            <consortium name="WormBaseParasite"/>
        </authorList>
    </citation>
    <scope>IDENTIFICATION</scope>
</reference>
<feature type="transmembrane region" description="Helical" evidence="7">
    <location>
        <begin position="170"/>
        <end position="191"/>
    </location>
</feature>
<proteinExistence type="inferred from homology"/>
<reference evidence="9 10" key="2">
    <citation type="submission" date="2018-11" db="EMBL/GenBank/DDBJ databases">
        <authorList>
            <consortium name="Pathogen Informatics"/>
        </authorList>
    </citation>
    <scope>NUCLEOTIDE SEQUENCE [LARGE SCALE GENOMIC DNA]</scope>
</reference>
<evidence type="ECO:0000256" key="2">
    <source>
        <dbReference type="ARBA" id="ARBA00006058"/>
    </source>
</evidence>